<feature type="compositionally biased region" description="Low complexity" evidence="2">
    <location>
        <begin position="311"/>
        <end position="321"/>
    </location>
</feature>
<protein>
    <recommendedName>
        <fullName evidence="3">PEHE domain-containing protein</fullName>
    </recommendedName>
</protein>
<feature type="domain" description="PEHE" evidence="3">
    <location>
        <begin position="364"/>
        <end position="499"/>
    </location>
</feature>
<feature type="compositionally biased region" description="Polar residues" evidence="2">
    <location>
        <begin position="472"/>
        <end position="482"/>
    </location>
</feature>
<proteinExistence type="predicted"/>
<dbReference type="PANTHER" id="PTHR22443:SF18">
    <property type="entry name" value="NON-SPECIFIC LETHAL 1, ISOFORM M"/>
    <property type="match status" value="1"/>
</dbReference>
<feature type="compositionally biased region" description="Polar residues" evidence="2">
    <location>
        <begin position="301"/>
        <end position="310"/>
    </location>
</feature>
<dbReference type="Proteomes" id="UP001162156">
    <property type="component" value="Unassembled WGS sequence"/>
</dbReference>
<reference evidence="4" key="1">
    <citation type="journal article" date="2023" name="Insect Mol. Biol.">
        <title>Genome sequencing provides insights into the evolution of gene families encoding plant cell wall-degrading enzymes in longhorned beetles.</title>
        <authorList>
            <person name="Shin N.R."/>
            <person name="Okamura Y."/>
            <person name="Kirsch R."/>
            <person name="Pauchet Y."/>
        </authorList>
    </citation>
    <scope>NUCLEOTIDE SEQUENCE</scope>
    <source>
        <strain evidence="4">RBIC_L_NR</strain>
    </source>
</reference>
<dbReference type="PANTHER" id="PTHR22443">
    <property type="entry name" value="NON-SPECIFIC LETHAL 1, ISOFORM M"/>
    <property type="match status" value="1"/>
</dbReference>
<dbReference type="SMART" id="SM01300">
    <property type="entry name" value="PEHE"/>
    <property type="match status" value="1"/>
</dbReference>
<dbReference type="GO" id="GO:0035035">
    <property type="term" value="F:histone acetyltransferase binding"/>
    <property type="evidence" value="ECO:0007669"/>
    <property type="project" value="TreeGrafter"/>
</dbReference>
<dbReference type="AlphaFoldDB" id="A0AAV8YCD6"/>
<evidence type="ECO:0000313" key="5">
    <source>
        <dbReference type="Proteomes" id="UP001162156"/>
    </source>
</evidence>
<name>A0AAV8YCD6_9CUCU</name>
<dbReference type="GO" id="GO:0044545">
    <property type="term" value="C:NSL complex"/>
    <property type="evidence" value="ECO:0007669"/>
    <property type="project" value="TreeGrafter"/>
</dbReference>
<evidence type="ECO:0000259" key="3">
    <source>
        <dbReference type="SMART" id="SM01300"/>
    </source>
</evidence>
<feature type="region of interest" description="Disordered" evidence="2">
    <location>
        <begin position="427"/>
        <end position="483"/>
    </location>
</feature>
<organism evidence="4 5">
    <name type="scientific">Rhamnusium bicolor</name>
    <dbReference type="NCBI Taxonomy" id="1586634"/>
    <lineage>
        <taxon>Eukaryota</taxon>
        <taxon>Metazoa</taxon>
        <taxon>Ecdysozoa</taxon>
        <taxon>Arthropoda</taxon>
        <taxon>Hexapoda</taxon>
        <taxon>Insecta</taxon>
        <taxon>Pterygota</taxon>
        <taxon>Neoptera</taxon>
        <taxon>Endopterygota</taxon>
        <taxon>Coleoptera</taxon>
        <taxon>Polyphaga</taxon>
        <taxon>Cucujiformia</taxon>
        <taxon>Chrysomeloidea</taxon>
        <taxon>Cerambycidae</taxon>
        <taxon>Lepturinae</taxon>
        <taxon>Rhagiini</taxon>
        <taxon>Rhamnusium</taxon>
    </lineage>
</organism>
<sequence>QKRSLWKYSTERATIAARWTWLQAQIADLEYRIRQHTDLHKQIRANKGAIQLGGSSPPATTVPSSPTTINGYRGQLPGSSPLSSKAMDNTSTNGTCPEYQCARTRPLVNFRKRKLLQISGLHAVSKKAARPSTIRCGCVPLSVPCALCTGRTDPTHPRDPPDTLSKSERIALLDPSFHPVFSLPEDTSQNIHLEAIMKIPEWQQRSTRMKTLKVSSKPERLESKSLEHRTKKLEHRKKYGRLLKPSTMSALSAKIKNKIRGRKAGRHSLNRLHRKRHSAKDAMAQLNALAADCADEEVESIGNNSNTGTRSLDSPSSSPLLQMQSISGYNRSRNRIHSYDIDNIVIPYSVAASTRVEKLQYKEILTPNQDSDVSSAGAQIASIVPYQSSFQGEDLTEESVIARHDRCEHEEKKKFLSYLKLPIGYGRSRAQKRTDSRAESSGANTPDPMSPHPIDQQDSTNSPMTSPPATPLSVQADDSTPLPSIAVMRRRTISQSRFAKDREVVKEETRCNTPEVVEVAPYERRTFPINDETYEKMLKHMPENHQFKTNIRAQDSAEYDGEEGYLDRKVDSPDSESTESAIGDGEEDPNDPEWIDMERANRERYKR</sequence>
<feature type="coiled-coil region" evidence="1">
    <location>
        <begin position="269"/>
        <end position="299"/>
    </location>
</feature>
<feature type="compositionally biased region" description="Acidic residues" evidence="2">
    <location>
        <begin position="584"/>
        <end position="595"/>
    </location>
</feature>
<gene>
    <name evidence="4" type="ORF">NQ314_008314</name>
</gene>
<evidence type="ECO:0000256" key="2">
    <source>
        <dbReference type="SAM" id="MobiDB-lite"/>
    </source>
</evidence>
<dbReference type="InterPro" id="IPR026180">
    <property type="entry name" value="NSL1"/>
</dbReference>
<feature type="non-terminal residue" evidence="4">
    <location>
        <position position="1"/>
    </location>
</feature>
<keyword evidence="1" id="KW-0175">Coiled coil</keyword>
<dbReference type="InterPro" id="IPR029332">
    <property type="entry name" value="PEHE_dom"/>
</dbReference>
<evidence type="ECO:0000313" key="4">
    <source>
        <dbReference type="EMBL" id="KAJ8948936.1"/>
    </source>
</evidence>
<feature type="compositionally biased region" description="Basic and acidic residues" evidence="2">
    <location>
        <begin position="596"/>
        <end position="607"/>
    </location>
</feature>
<keyword evidence="5" id="KW-1185">Reference proteome</keyword>
<evidence type="ECO:0000256" key="1">
    <source>
        <dbReference type="SAM" id="Coils"/>
    </source>
</evidence>
<comment type="caution">
    <text evidence="4">The sequence shown here is derived from an EMBL/GenBank/DDBJ whole genome shotgun (WGS) entry which is preliminary data.</text>
</comment>
<accession>A0AAV8YCD6</accession>
<dbReference type="EMBL" id="JANEYF010002263">
    <property type="protein sequence ID" value="KAJ8948936.1"/>
    <property type="molecule type" value="Genomic_DNA"/>
</dbReference>
<feature type="region of interest" description="Disordered" evidence="2">
    <location>
        <begin position="554"/>
        <end position="607"/>
    </location>
</feature>
<feature type="region of interest" description="Disordered" evidence="2">
    <location>
        <begin position="300"/>
        <end position="321"/>
    </location>
</feature>